<protein>
    <submittedName>
        <fullName evidence="1">Uncharacterized protein</fullName>
    </submittedName>
</protein>
<sequence length="40" mass="4556">MHHNDAVNEDQERKADIVLFHNETKSGVDSLDQLVLIPQV</sequence>
<evidence type="ECO:0000313" key="1">
    <source>
        <dbReference type="EMBL" id="KRY04273.1"/>
    </source>
</evidence>
<proteinExistence type="predicted"/>
<gene>
    <name evidence="1" type="ORF">T03_7867</name>
</gene>
<name>A0A0V0YVN1_TRIBR</name>
<dbReference type="AlphaFoldDB" id="A0A0V0YVN1"/>
<accession>A0A0V0YVN1</accession>
<evidence type="ECO:0000313" key="2">
    <source>
        <dbReference type="Proteomes" id="UP000054653"/>
    </source>
</evidence>
<dbReference type="OrthoDB" id="6143638at2759"/>
<dbReference type="EMBL" id="JYDI01005800">
    <property type="protein sequence ID" value="KRY04273.1"/>
    <property type="molecule type" value="Genomic_DNA"/>
</dbReference>
<dbReference type="Proteomes" id="UP000054653">
    <property type="component" value="Unassembled WGS sequence"/>
</dbReference>
<reference evidence="1 2" key="1">
    <citation type="submission" date="2015-01" db="EMBL/GenBank/DDBJ databases">
        <title>Evolution of Trichinella species and genotypes.</title>
        <authorList>
            <person name="Korhonen P.K."/>
            <person name="Edoardo P."/>
            <person name="Giuseppe L.R."/>
            <person name="Gasser R.B."/>
        </authorList>
    </citation>
    <scope>NUCLEOTIDE SEQUENCE [LARGE SCALE GENOMIC DNA]</scope>
    <source>
        <strain evidence="1">ISS120</strain>
    </source>
</reference>
<comment type="caution">
    <text evidence="1">The sequence shown here is derived from an EMBL/GenBank/DDBJ whole genome shotgun (WGS) entry which is preliminary data.</text>
</comment>
<organism evidence="1 2">
    <name type="scientific">Trichinella britovi</name>
    <name type="common">Parasitic roundworm</name>
    <dbReference type="NCBI Taxonomy" id="45882"/>
    <lineage>
        <taxon>Eukaryota</taxon>
        <taxon>Metazoa</taxon>
        <taxon>Ecdysozoa</taxon>
        <taxon>Nematoda</taxon>
        <taxon>Enoplea</taxon>
        <taxon>Dorylaimia</taxon>
        <taxon>Trichinellida</taxon>
        <taxon>Trichinellidae</taxon>
        <taxon>Trichinella</taxon>
    </lineage>
</organism>
<keyword evidence="2" id="KW-1185">Reference proteome</keyword>